<feature type="compositionally biased region" description="Polar residues" evidence="1">
    <location>
        <begin position="1"/>
        <end position="13"/>
    </location>
</feature>
<dbReference type="AlphaFoldDB" id="A0A5B6VHK6"/>
<feature type="region of interest" description="Disordered" evidence="1">
    <location>
        <begin position="1"/>
        <end position="50"/>
    </location>
</feature>
<reference evidence="3" key="1">
    <citation type="journal article" date="2019" name="Plant Biotechnol. J.">
        <title>Genome sequencing of the Australian wild diploid species Gossypium australe highlights disease resistance and delayed gland morphogenesis.</title>
        <authorList>
            <person name="Cai Y."/>
            <person name="Cai X."/>
            <person name="Wang Q."/>
            <person name="Wang P."/>
            <person name="Zhang Y."/>
            <person name="Cai C."/>
            <person name="Xu Y."/>
            <person name="Wang K."/>
            <person name="Zhou Z."/>
            <person name="Wang C."/>
            <person name="Geng S."/>
            <person name="Li B."/>
            <person name="Dong Q."/>
            <person name="Hou Y."/>
            <person name="Wang H."/>
            <person name="Ai P."/>
            <person name="Liu Z."/>
            <person name="Yi F."/>
            <person name="Sun M."/>
            <person name="An G."/>
            <person name="Cheng J."/>
            <person name="Zhang Y."/>
            <person name="Shi Q."/>
            <person name="Xie Y."/>
            <person name="Shi X."/>
            <person name="Chang Y."/>
            <person name="Huang F."/>
            <person name="Chen Y."/>
            <person name="Hong S."/>
            <person name="Mi L."/>
            <person name="Sun Q."/>
            <person name="Zhang L."/>
            <person name="Zhou B."/>
            <person name="Peng R."/>
            <person name="Zhang X."/>
            <person name="Liu F."/>
        </authorList>
    </citation>
    <scope>NUCLEOTIDE SEQUENCE [LARGE SCALE GENOMIC DNA]</scope>
    <source>
        <strain evidence="3">cv. PA1801</strain>
    </source>
</reference>
<protein>
    <submittedName>
        <fullName evidence="2">Uncharacterized protein</fullName>
    </submittedName>
</protein>
<evidence type="ECO:0000256" key="1">
    <source>
        <dbReference type="SAM" id="MobiDB-lite"/>
    </source>
</evidence>
<accession>A0A5B6VHK6</accession>
<proteinExistence type="predicted"/>
<evidence type="ECO:0000313" key="2">
    <source>
        <dbReference type="EMBL" id="KAA3468451.1"/>
    </source>
</evidence>
<comment type="caution">
    <text evidence="2">The sequence shown here is derived from an EMBL/GenBank/DDBJ whole genome shotgun (WGS) entry which is preliminary data.</text>
</comment>
<evidence type="ECO:0000313" key="3">
    <source>
        <dbReference type="Proteomes" id="UP000325315"/>
    </source>
</evidence>
<organism evidence="2 3">
    <name type="scientific">Gossypium australe</name>
    <dbReference type="NCBI Taxonomy" id="47621"/>
    <lineage>
        <taxon>Eukaryota</taxon>
        <taxon>Viridiplantae</taxon>
        <taxon>Streptophyta</taxon>
        <taxon>Embryophyta</taxon>
        <taxon>Tracheophyta</taxon>
        <taxon>Spermatophyta</taxon>
        <taxon>Magnoliopsida</taxon>
        <taxon>eudicotyledons</taxon>
        <taxon>Gunneridae</taxon>
        <taxon>Pentapetalae</taxon>
        <taxon>rosids</taxon>
        <taxon>malvids</taxon>
        <taxon>Malvales</taxon>
        <taxon>Malvaceae</taxon>
        <taxon>Malvoideae</taxon>
        <taxon>Gossypium</taxon>
    </lineage>
</organism>
<gene>
    <name evidence="2" type="ORF">EPI10_014342</name>
</gene>
<dbReference type="EMBL" id="SMMG02000006">
    <property type="protein sequence ID" value="KAA3468451.1"/>
    <property type="molecule type" value="Genomic_DNA"/>
</dbReference>
<name>A0A5B6VHK6_9ROSI</name>
<sequence>MVGEQQSKENSFCTLRKVRSPPDFYPSNRAIRRRNKQKNPLNLRTPDHRIANRSLSTDSDFLNRKQVIFKGACATQCYEDVGLMVSLRDGC</sequence>
<keyword evidence="3" id="KW-1185">Reference proteome</keyword>
<dbReference type="Proteomes" id="UP000325315">
    <property type="component" value="Unassembled WGS sequence"/>
</dbReference>